<keyword evidence="5" id="KW-0479">Metal-binding</keyword>
<keyword evidence="12" id="KW-1185">Reference proteome</keyword>
<dbReference type="STRING" id="4432.A0A1U7ZRM6"/>
<dbReference type="OrthoDB" id="6105938at2759"/>
<dbReference type="GO" id="GO:0004842">
    <property type="term" value="F:ubiquitin-protein transferase activity"/>
    <property type="evidence" value="ECO:0000318"/>
    <property type="project" value="GO_Central"/>
</dbReference>
<organism evidence="12 13">
    <name type="scientific">Nelumbo nucifera</name>
    <name type="common">Sacred lotus</name>
    <dbReference type="NCBI Taxonomy" id="4432"/>
    <lineage>
        <taxon>Eukaryota</taxon>
        <taxon>Viridiplantae</taxon>
        <taxon>Streptophyta</taxon>
        <taxon>Embryophyta</taxon>
        <taxon>Tracheophyta</taxon>
        <taxon>Spermatophyta</taxon>
        <taxon>Magnoliopsida</taxon>
        <taxon>Proteales</taxon>
        <taxon>Nelumbonaceae</taxon>
        <taxon>Nelumbo</taxon>
    </lineage>
</organism>
<evidence type="ECO:0000256" key="2">
    <source>
        <dbReference type="ARBA" id="ARBA00004123"/>
    </source>
</evidence>
<protein>
    <recommendedName>
        <fullName evidence="3">RING-type E3 ubiquitin transferase</fullName>
        <ecNumber evidence="3">2.3.2.27</ecNumber>
    </recommendedName>
</protein>
<name>A0A1U7ZRM6_NELNU</name>
<dbReference type="Pfam" id="PF00097">
    <property type="entry name" value="zf-C3HC4"/>
    <property type="match status" value="1"/>
</dbReference>
<dbReference type="InterPro" id="IPR001841">
    <property type="entry name" value="Znf_RING"/>
</dbReference>
<dbReference type="GO" id="GO:0008270">
    <property type="term" value="F:zinc ion binding"/>
    <property type="evidence" value="ECO:0007669"/>
    <property type="project" value="UniProtKB-KW"/>
</dbReference>
<keyword evidence="9" id="KW-0862">Zinc</keyword>
<dbReference type="Proteomes" id="UP000189703">
    <property type="component" value="Unplaced"/>
</dbReference>
<reference evidence="13" key="1">
    <citation type="submission" date="2025-08" db="UniProtKB">
        <authorList>
            <consortium name="RefSeq"/>
        </authorList>
    </citation>
    <scope>IDENTIFICATION</scope>
</reference>
<proteinExistence type="predicted"/>
<dbReference type="OMA" id="KPNDHEG"/>
<feature type="compositionally biased region" description="Basic and acidic residues" evidence="11">
    <location>
        <begin position="108"/>
        <end position="129"/>
    </location>
</feature>
<dbReference type="PROSITE" id="PS50089">
    <property type="entry name" value="ZF_RING_2"/>
    <property type="match status" value="1"/>
</dbReference>
<evidence type="ECO:0000313" key="13">
    <source>
        <dbReference type="RefSeq" id="XP_010250861.1"/>
    </source>
</evidence>
<evidence type="ECO:0000256" key="5">
    <source>
        <dbReference type="ARBA" id="ARBA00022723"/>
    </source>
</evidence>
<dbReference type="RefSeq" id="XP_010250861.1">
    <property type="nucleotide sequence ID" value="XM_010252559.2"/>
</dbReference>
<dbReference type="GO" id="GO:0006302">
    <property type="term" value="P:double-strand break repair"/>
    <property type="evidence" value="ECO:0000318"/>
    <property type="project" value="GO_Central"/>
</dbReference>
<dbReference type="Gene3D" id="3.30.40.10">
    <property type="entry name" value="Zinc/RING finger domain, C3HC4 (zinc finger)"/>
    <property type="match status" value="1"/>
</dbReference>
<dbReference type="InterPro" id="IPR051657">
    <property type="entry name" value="RNF168/RNF169_E3_ubiq-ligase"/>
</dbReference>
<feature type="region of interest" description="Disordered" evidence="11">
    <location>
        <begin position="58"/>
        <end position="144"/>
    </location>
</feature>
<evidence type="ECO:0000313" key="12">
    <source>
        <dbReference type="Proteomes" id="UP000189703"/>
    </source>
</evidence>
<evidence type="ECO:0000256" key="8">
    <source>
        <dbReference type="ARBA" id="ARBA00022786"/>
    </source>
</evidence>
<keyword evidence="4" id="KW-0808">Transferase</keyword>
<keyword evidence="10" id="KW-0539">Nucleus</keyword>
<sequence length="362" mass="40954">MIPEENESPQNSKTARESVAVEDGRNTECIISPRFRSVAAMAGWDEESLLIASFIVEDTPEREPKEKKRGHFQFKSPKTSSRRKRRAQRRSPTSIPIAVFNLDDEETAAEKKMDSKSKVIEEKQRKEGKAALPEESSDVSHSGSSFPCMDKLREELSCAICLEICFEPSTTPCGHSFCKKCLRSAADKCGKRCPKCRQLISNGRSCTVNTVLWNTIQLLFPKEVEARKASGILNSHEAERQSPEEASRNIPVPRRIGTVVRRRETSTQVEEEEEETLGSSWRRRRRGVSSQEQSVRRGRRVPSQEEDAALAFRLQREEFMGALRGGAHHAQPRTRRSFSSAREALRAMASRATDLRIRGRPI</sequence>
<dbReference type="GO" id="GO:0061630">
    <property type="term" value="F:ubiquitin protein ligase activity"/>
    <property type="evidence" value="ECO:0007669"/>
    <property type="project" value="UniProtKB-EC"/>
</dbReference>
<dbReference type="eggNOG" id="KOG4159">
    <property type="taxonomic scope" value="Eukaryota"/>
</dbReference>
<dbReference type="KEGG" id="nnu:104592975"/>
<feature type="region of interest" description="Disordered" evidence="11">
    <location>
        <begin position="1"/>
        <end position="27"/>
    </location>
</feature>
<evidence type="ECO:0000256" key="10">
    <source>
        <dbReference type="ARBA" id="ARBA00023242"/>
    </source>
</evidence>
<evidence type="ECO:0000256" key="7">
    <source>
        <dbReference type="ARBA" id="ARBA00022771"/>
    </source>
</evidence>
<evidence type="ECO:0000256" key="11">
    <source>
        <dbReference type="SAM" id="MobiDB-lite"/>
    </source>
</evidence>
<evidence type="ECO:0000256" key="1">
    <source>
        <dbReference type="ARBA" id="ARBA00000900"/>
    </source>
</evidence>
<keyword evidence="8" id="KW-0833">Ubl conjugation pathway</keyword>
<dbReference type="GeneID" id="104592975"/>
<dbReference type="PANTHER" id="PTHR23328">
    <property type="entry name" value="RING-TYPE DOMAIN-CONTAINING PROTEIN"/>
    <property type="match status" value="1"/>
</dbReference>
<dbReference type="GO" id="GO:0031491">
    <property type="term" value="F:nucleosome binding"/>
    <property type="evidence" value="ECO:0000318"/>
    <property type="project" value="GO_Central"/>
</dbReference>
<feature type="region of interest" description="Disordered" evidence="11">
    <location>
        <begin position="260"/>
        <end position="305"/>
    </location>
</feature>
<evidence type="ECO:0000256" key="3">
    <source>
        <dbReference type="ARBA" id="ARBA00012483"/>
    </source>
</evidence>
<dbReference type="GO" id="GO:0035861">
    <property type="term" value="C:site of double-strand break"/>
    <property type="evidence" value="ECO:0000318"/>
    <property type="project" value="GO_Central"/>
</dbReference>
<comment type="catalytic activity">
    <reaction evidence="1">
        <text>S-ubiquitinyl-[E2 ubiquitin-conjugating enzyme]-L-cysteine + [acceptor protein]-L-lysine = [E2 ubiquitin-conjugating enzyme]-L-cysteine + N(6)-ubiquitinyl-[acceptor protein]-L-lysine.</text>
        <dbReference type="EC" id="2.3.2.27"/>
    </reaction>
</comment>
<keyword evidence="6" id="KW-0227">DNA damage</keyword>
<evidence type="ECO:0000256" key="4">
    <source>
        <dbReference type="ARBA" id="ARBA00022679"/>
    </source>
</evidence>
<gene>
    <name evidence="13" type="primary">LOC104592975</name>
</gene>
<dbReference type="GO" id="GO:0005634">
    <property type="term" value="C:nucleus"/>
    <property type="evidence" value="ECO:0000318"/>
    <property type="project" value="GO_Central"/>
</dbReference>
<dbReference type="SMART" id="SM00184">
    <property type="entry name" value="RING"/>
    <property type="match status" value="1"/>
</dbReference>
<dbReference type="InterPro" id="IPR017907">
    <property type="entry name" value="Znf_RING_CS"/>
</dbReference>
<feature type="compositionally biased region" description="Basic residues" evidence="11">
    <location>
        <begin position="80"/>
        <end position="89"/>
    </location>
</feature>
<dbReference type="EC" id="2.3.2.27" evidence="3"/>
<dbReference type="PROSITE" id="PS00518">
    <property type="entry name" value="ZF_RING_1"/>
    <property type="match status" value="1"/>
</dbReference>
<comment type="subcellular location">
    <subcellularLocation>
        <location evidence="2">Nucleus</location>
    </subcellularLocation>
</comment>
<dbReference type="SUPFAM" id="SSF57850">
    <property type="entry name" value="RING/U-box"/>
    <property type="match status" value="1"/>
</dbReference>
<evidence type="ECO:0000256" key="6">
    <source>
        <dbReference type="ARBA" id="ARBA00022763"/>
    </source>
</evidence>
<keyword evidence="7" id="KW-0863">Zinc-finger</keyword>
<evidence type="ECO:0000256" key="9">
    <source>
        <dbReference type="ARBA" id="ARBA00022833"/>
    </source>
</evidence>
<accession>A0A1U7ZRM6</accession>
<dbReference type="AlphaFoldDB" id="A0A1U7ZRM6"/>
<dbReference type="PANTHER" id="PTHR23328:SF0">
    <property type="entry name" value="RING-TYPE DOMAIN-CONTAINING PROTEIN"/>
    <property type="match status" value="1"/>
</dbReference>
<dbReference type="InterPro" id="IPR018957">
    <property type="entry name" value="Znf_C3HC4_RING-type"/>
</dbReference>
<dbReference type="InterPro" id="IPR013083">
    <property type="entry name" value="Znf_RING/FYVE/PHD"/>
</dbReference>